<dbReference type="AlphaFoldDB" id="A0ABD0KVR7"/>
<protein>
    <submittedName>
        <fullName evidence="2">Uncharacterized protein</fullName>
    </submittedName>
</protein>
<accession>A0ABD0KVR7</accession>
<evidence type="ECO:0000313" key="3">
    <source>
        <dbReference type="Proteomes" id="UP001519460"/>
    </source>
</evidence>
<gene>
    <name evidence="2" type="ORF">BaRGS_00017495</name>
</gene>
<keyword evidence="3" id="KW-1185">Reference proteome</keyword>
<dbReference type="EMBL" id="JACVVK020000117">
    <property type="protein sequence ID" value="KAK7491224.1"/>
    <property type="molecule type" value="Genomic_DNA"/>
</dbReference>
<evidence type="ECO:0000313" key="2">
    <source>
        <dbReference type="EMBL" id="KAK7491224.1"/>
    </source>
</evidence>
<dbReference type="Proteomes" id="UP001519460">
    <property type="component" value="Unassembled WGS sequence"/>
</dbReference>
<comment type="caution">
    <text evidence="2">The sequence shown here is derived from an EMBL/GenBank/DDBJ whole genome shotgun (WGS) entry which is preliminary data.</text>
</comment>
<proteinExistence type="predicted"/>
<feature type="region of interest" description="Disordered" evidence="1">
    <location>
        <begin position="143"/>
        <end position="168"/>
    </location>
</feature>
<reference evidence="2 3" key="1">
    <citation type="journal article" date="2023" name="Sci. Data">
        <title>Genome assembly of the Korean intertidal mud-creeper Batillaria attramentaria.</title>
        <authorList>
            <person name="Patra A.K."/>
            <person name="Ho P.T."/>
            <person name="Jun S."/>
            <person name="Lee S.J."/>
            <person name="Kim Y."/>
            <person name="Won Y.J."/>
        </authorList>
    </citation>
    <scope>NUCLEOTIDE SEQUENCE [LARGE SCALE GENOMIC DNA]</scope>
    <source>
        <strain evidence="2">Wonlab-2016</strain>
    </source>
</reference>
<name>A0ABD0KVR7_9CAEN</name>
<feature type="compositionally biased region" description="Polar residues" evidence="1">
    <location>
        <begin position="143"/>
        <end position="156"/>
    </location>
</feature>
<sequence length="168" mass="18518">MTSCWVTPEIINATSPVAQCSRNSCVSSGDNSHQHVTFHKFSVIGKVQRTQDTEKRHRTADESREQNLKKIDVSADVGPTATVTLDNSFAGAKLHTFFEGKNQPGHSPVLTVSHQNPHRFNNHFLILLMVSGFTVLSTVRLSPSQTAQPEVQSQNLGDPLQERSMAQP</sequence>
<evidence type="ECO:0000256" key="1">
    <source>
        <dbReference type="SAM" id="MobiDB-lite"/>
    </source>
</evidence>
<organism evidence="2 3">
    <name type="scientific">Batillaria attramentaria</name>
    <dbReference type="NCBI Taxonomy" id="370345"/>
    <lineage>
        <taxon>Eukaryota</taxon>
        <taxon>Metazoa</taxon>
        <taxon>Spiralia</taxon>
        <taxon>Lophotrochozoa</taxon>
        <taxon>Mollusca</taxon>
        <taxon>Gastropoda</taxon>
        <taxon>Caenogastropoda</taxon>
        <taxon>Sorbeoconcha</taxon>
        <taxon>Cerithioidea</taxon>
        <taxon>Batillariidae</taxon>
        <taxon>Batillaria</taxon>
    </lineage>
</organism>